<reference evidence="2 3" key="1">
    <citation type="journal article" date="2020" name="Antonie Van Leeuwenhoek">
        <title>Rhodopirellula heiligendammensis sp. nov., Rhodopirellula pilleata sp. nov., and Rhodopirellula solitaria sp. nov. isolated from natural or artificial marine surfaces in Northern Germany and California, USA, and emended description of the genus Rhodopirellula.</title>
        <authorList>
            <person name="Kallscheuer N."/>
            <person name="Wiegand S."/>
            <person name="Jogler M."/>
            <person name="Boedeker C."/>
            <person name="Peeters S.H."/>
            <person name="Rast P."/>
            <person name="Heuer A."/>
            <person name="Jetten M.S.M."/>
            <person name="Rohde M."/>
            <person name="Jogler C."/>
        </authorList>
    </citation>
    <scope>NUCLEOTIDE SEQUENCE [LARGE SCALE GENOMIC DNA]</scope>
    <source>
        <strain evidence="2 3">Poly21</strain>
    </source>
</reference>
<dbReference type="Pfam" id="PF01575">
    <property type="entry name" value="MaoC_dehydratas"/>
    <property type="match status" value="1"/>
</dbReference>
<organism evidence="2 3">
    <name type="scientific">Allorhodopirellula heiligendammensis</name>
    <dbReference type="NCBI Taxonomy" id="2714739"/>
    <lineage>
        <taxon>Bacteria</taxon>
        <taxon>Pseudomonadati</taxon>
        <taxon>Planctomycetota</taxon>
        <taxon>Planctomycetia</taxon>
        <taxon>Pirellulales</taxon>
        <taxon>Pirellulaceae</taxon>
        <taxon>Allorhodopirellula</taxon>
    </lineage>
</organism>
<evidence type="ECO:0000313" key="3">
    <source>
        <dbReference type="Proteomes" id="UP000319908"/>
    </source>
</evidence>
<dbReference type="InterPro" id="IPR029069">
    <property type="entry name" value="HotDog_dom_sf"/>
</dbReference>
<dbReference type="InterPro" id="IPR002539">
    <property type="entry name" value="MaoC-like_dom"/>
</dbReference>
<evidence type="ECO:0000259" key="1">
    <source>
        <dbReference type="Pfam" id="PF01575"/>
    </source>
</evidence>
<sequence length="191" mass="20803">MTTSTFRSDPPQSVFTAPTQTDGVTLYYEDLAVGQCWKSPSRRITKDDVASFSSLTGDFDPLHRSAAAGSGTKTILPSPFGEPVAHGLLGMSVLAGLSTEHPRAATLALVGIMDWQFENPIFFDEVVHVVTQVETVIPHGRRAGRITWLRKLISSDGRLLQQGRFVTLVASHKREFHGNSSSSTAAPRQPR</sequence>
<dbReference type="PANTHER" id="PTHR43664:SF1">
    <property type="entry name" value="BETA-METHYLMALYL-COA DEHYDRATASE"/>
    <property type="match status" value="1"/>
</dbReference>
<keyword evidence="3" id="KW-1185">Reference proteome</keyword>
<dbReference type="PANTHER" id="PTHR43664">
    <property type="entry name" value="MONOAMINE OXIDASE-RELATED"/>
    <property type="match status" value="1"/>
</dbReference>
<protein>
    <submittedName>
        <fullName evidence="2">Bifunctional protein PaaZ</fullName>
    </submittedName>
</protein>
<proteinExistence type="predicted"/>
<name>A0A5C6C0H7_9BACT</name>
<dbReference type="OrthoDB" id="9801625at2"/>
<comment type="caution">
    <text evidence="2">The sequence shown here is derived from an EMBL/GenBank/DDBJ whole genome shotgun (WGS) entry which is preliminary data.</text>
</comment>
<dbReference type="SUPFAM" id="SSF54637">
    <property type="entry name" value="Thioesterase/thiol ester dehydrase-isomerase"/>
    <property type="match status" value="1"/>
</dbReference>
<dbReference type="AlphaFoldDB" id="A0A5C6C0H7"/>
<dbReference type="RefSeq" id="WP_146405075.1">
    <property type="nucleotide sequence ID" value="NZ_SJPU01000001.1"/>
</dbReference>
<dbReference type="Proteomes" id="UP000319908">
    <property type="component" value="Unassembled WGS sequence"/>
</dbReference>
<accession>A0A5C6C0H7</accession>
<dbReference type="InterPro" id="IPR052342">
    <property type="entry name" value="MCH/BMMD"/>
</dbReference>
<evidence type="ECO:0000313" key="2">
    <source>
        <dbReference type="EMBL" id="TWU18040.1"/>
    </source>
</evidence>
<gene>
    <name evidence="2" type="primary">paaZ</name>
    <name evidence="2" type="ORF">Poly21_01950</name>
</gene>
<dbReference type="Gene3D" id="3.10.129.10">
    <property type="entry name" value="Hotdog Thioesterase"/>
    <property type="match status" value="1"/>
</dbReference>
<feature type="domain" description="MaoC-like" evidence="1">
    <location>
        <begin position="39"/>
        <end position="138"/>
    </location>
</feature>
<dbReference type="EMBL" id="SJPU01000001">
    <property type="protein sequence ID" value="TWU18040.1"/>
    <property type="molecule type" value="Genomic_DNA"/>
</dbReference>